<dbReference type="SUPFAM" id="SSF81853">
    <property type="entry name" value="Family 10 polysaccharide lyase"/>
    <property type="match status" value="1"/>
</dbReference>
<keyword evidence="2" id="KW-1185">Reference proteome</keyword>
<sequence>MRPTNRIVFVLSFLIFGLNLFAQPKISKELVSETMLKATEFMVEDVSANGGYVWYYMPDFSRQWGEMEAYKTMIWLQHPGTISMGHVFLDAYRVTQNEYYYKAAQKAANAIIWGQSNEGGWNYMIDFAGDRSLKNWYNTIGKNGWRLEEFQHYYGNSTFDDDVTTDAARFLLRMYLEKMDPTYKPALDKALDFILKSQYPNGGWPQRYPLVKGFEKPGFPDYTPFYTFNDDVIWENVNFLTQCYLVLGQERFLDPIYRGMNFYRISQASCGAWGQQVNMKMEAASARTYEPAAFLPGATCENALLLIKFYQLTGDKQFLEGVPKAIKWLEEVKLPEDKMEGHRTHPTFVDVKTNKPIYVHRKGSNVKYGKYYVDDNDKNLLSHYYGKGFVNIQELKDEYEKVLKLSVEEATKDSPLKPQEFQYQGTPQSYYDLNRYIFNFKMDESKIVEVVEQLDSQNRWLSDHAFISNPYIGDGIKTEATDAYATTRVGDETDTSPYPDATDQKYISTGTYIRNMKLLINYMQSVEASNK</sequence>
<dbReference type="EMBL" id="JAZHYP010000002">
    <property type="protein sequence ID" value="MEN3323164.1"/>
    <property type="molecule type" value="Genomic_DNA"/>
</dbReference>
<evidence type="ECO:0000313" key="2">
    <source>
        <dbReference type="Proteomes" id="UP001416393"/>
    </source>
</evidence>
<reference evidence="1 2" key="1">
    <citation type="submission" date="2024-01" db="EMBL/GenBank/DDBJ databases">
        <title>Mariniflexile litorale sp. nov., isolated from the shallow sediments of the Sea of Japan.</title>
        <authorList>
            <person name="Romanenko L."/>
            <person name="Bystritskaya E."/>
            <person name="Isaeva M."/>
        </authorList>
    </citation>
    <scope>NUCLEOTIDE SEQUENCE [LARGE SCALE GENOMIC DNA]</scope>
    <source>
        <strain evidence="1 2">KCTC 32427</strain>
    </source>
</reference>
<dbReference type="Pfam" id="PF09492">
    <property type="entry name" value="Pec_lyase"/>
    <property type="match status" value="1"/>
</dbReference>
<dbReference type="Gene3D" id="1.50.10.20">
    <property type="match status" value="1"/>
</dbReference>
<protein>
    <submittedName>
        <fullName evidence="1">Pectate lyase</fullName>
    </submittedName>
</protein>
<dbReference type="InterPro" id="IPR012669">
    <property type="entry name" value="Pectate_lyase"/>
</dbReference>
<keyword evidence="1" id="KW-0456">Lyase</keyword>
<gene>
    <name evidence="1" type="ORF">VP395_05460</name>
</gene>
<evidence type="ECO:0000313" key="1">
    <source>
        <dbReference type="EMBL" id="MEN3323164.1"/>
    </source>
</evidence>
<comment type="caution">
    <text evidence="1">The sequence shown here is derived from an EMBL/GenBank/DDBJ whole genome shotgun (WGS) entry which is preliminary data.</text>
</comment>
<organism evidence="1 2">
    <name type="scientific">Mariniflexile soesokkakense</name>
    <dbReference type="NCBI Taxonomy" id="1343160"/>
    <lineage>
        <taxon>Bacteria</taxon>
        <taxon>Pseudomonadati</taxon>
        <taxon>Bacteroidota</taxon>
        <taxon>Flavobacteriia</taxon>
        <taxon>Flavobacteriales</taxon>
        <taxon>Flavobacteriaceae</taxon>
        <taxon>Mariniflexile</taxon>
    </lineage>
</organism>
<name>A0ABV0A9Y4_9FLAO</name>
<accession>A0ABV0A9Y4</accession>
<dbReference type="RefSeq" id="WP_346240737.1">
    <property type="nucleotide sequence ID" value="NZ_JAZHYP010000002.1"/>
</dbReference>
<dbReference type="Proteomes" id="UP001416393">
    <property type="component" value="Unassembled WGS sequence"/>
</dbReference>
<dbReference type="GO" id="GO:0016829">
    <property type="term" value="F:lyase activity"/>
    <property type="evidence" value="ECO:0007669"/>
    <property type="project" value="UniProtKB-KW"/>
</dbReference>
<proteinExistence type="predicted"/>